<keyword evidence="2" id="KW-1185">Reference proteome</keyword>
<comment type="caution">
    <text evidence="1">The sequence shown here is derived from an EMBL/GenBank/DDBJ whole genome shotgun (WGS) entry which is preliminary data.</text>
</comment>
<protein>
    <submittedName>
        <fullName evidence="1">Uncharacterized protein</fullName>
    </submittedName>
</protein>
<dbReference type="Proteomes" id="UP000748067">
    <property type="component" value="Unassembled WGS sequence"/>
</dbReference>
<proteinExistence type="predicted"/>
<sequence length="77" mass="8804">MAQGYINDRATDYYSLKSRLMDGAPSRQRSDHFDVLNRHLRHGLVTPGQLVIVPNPYSVTCSLEEAWLMRQAEAISR</sequence>
<organism evidence="1 2">
    <name type="scientific">Pseudomonas antarctica</name>
    <dbReference type="NCBI Taxonomy" id="219572"/>
    <lineage>
        <taxon>Bacteria</taxon>
        <taxon>Pseudomonadati</taxon>
        <taxon>Pseudomonadota</taxon>
        <taxon>Gammaproteobacteria</taxon>
        <taxon>Pseudomonadales</taxon>
        <taxon>Pseudomonadaceae</taxon>
        <taxon>Pseudomonas</taxon>
    </lineage>
</organism>
<dbReference type="RefSeq" id="WP_242626950.1">
    <property type="nucleotide sequence ID" value="NZ_UYXQ01000237.1"/>
</dbReference>
<reference evidence="1 2" key="1">
    <citation type="submission" date="2015-01" db="EMBL/GenBank/DDBJ databases">
        <title>Genome Sequence of Pseudomonas antarctica CMS 35.</title>
        <authorList>
            <person name="Voget S."/>
            <person name="Chow J."/>
            <person name="Daniel R."/>
            <person name="Streit W."/>
        </authorList>
    </citation>
    <scope>NUCLEOTIDE SEQUENCE [LARGE SCALE GENOMIC DNA]</scope>
    <source>
        <strain evidence="1 2">CMS 35</strain>
    </source>
</reference>
<evidence type="ECO:0000313" key="2">
    <source>
        <dbReference type="Proteomes" id="UP000748067"/>
    </source>
</evidence>
<accession>A0ABQ6ZQE8</accession>
<gene>
    <name evidence="1" type="ORF">PSAN_48000</name>
</gene>
<evidence type="ECO:0000313" key="1">
    <source>
        <dbReference type="EMBL" id="KAF2406624.1"/>
    </source>
</evidence>
<dbReference type="EMBL" id="JXDI01000003">
    <property type="protein sequence ID" value="KAF2406624.1"/>
    <property type="molecule type" value="Genomic_DNA"/>
</dbReference>
<name>A0ABQ6ZQE8_9PSED</name>